<dbReference type="Pfam" id="PF03776">
    <property type="entry name" value="MinE"/>
    <property type="match status" value="1"/>
</dbReference>
<dbReference type="NCBIfam" id="TIGR01215">
    <property type="entry name" value="minE"/>
    <property type="match status" value="1"/>
</dbReference>
<dbReference type="AlphaFoldDB" id="A0A7G1QBS4"/>
<comment type="similarity">
    <text evidence="1 6">Belongs to the MinE family.</text>
</comment>
<dbReference type="GO" id="GO:0032955">
    <property type="term" value="P:regulation of division septum assembly"/>
    <property type="evidence" value="ECO:0007669"/>
    <property type="project" value="InterPro"/>
</dbReference>
<dbReference type="Proteomes" id="UP000516072">
    <property type="component" value="Chromosome"/>
</dbReference>
<dbReference type="NCBIfam" id="NF001422">
    <property type="entry name" value="PRK00296.1"/>
    <property type="match status" value="1"/>
</dbReference>
<gene>
    <name evidence="6 7" type="primary">minE</name>
    <name evidence="7" type="ORF">NSCAC_1751</name>
</gene>
<dbReference type="FunFam" id="3.30.1070.10:FF:000001">
    <property type="entry name" value="Cell division topological specificity factor"/>
    <property type="match status" value="1"/>
</dbReference>
<accession>A0A7G1QBS4</accession>
<evidence type="ECO:0000256" key="1">
    <source>
        <dbReference type="ARBA" id="ARBA00008168"/>
    </source>
</evidence>
<comment type="function">
    <text evidence="5 6">Prevents the cell division inhibition by proteins MinC and MinD at internal division sites while permitting inhibition at polar sites. This ensures cell division at the proper site by restricting the formation of a division septum at the midpoint of the long axis of the cell.</text>
</comment>
<dbReference type="InterPro" id="IPR005527">
    <property type="entry name" value="MinE"/>
</dbReference>
<proteinExistence type="inferred from homology"/>
<dbReference type="KEGG" id="ntg:NSCAC_1751"/>
<dbReference type="HAMAP" id="MF_00262">
    <property type="entry name" value="MinE"/>
    <property type="match status" value="1"/>
</dbReference>
<reference evidence="7 8" key="1">
    <citation type="submission" date="2020-03" db="EMBL/GenBank/DDBJ databases">
        <authorList>
            <person name="Picone N."/>
        </authorList>
    </citation>
    <scope>NUCLEOTIDE SEQUENCE [LARGE SCALE GENOMIC DNA]</scope>
    <source>
        <strain evidence="7">NSCAC1</strain>
    </source>
</reference>
<keyword evidence="4 6" id="KW-0131">Cell cycle</keyword>
<evidence type="ECO:0000256" key="6">
    <source>
        <dbReference type="HAMAP-Rule" id="MF_00262"/>
    </source>
</evidence>
<dbReference type="SUPFAM" id="SSF55229">
    <property type="entry name" value="Cell division protein MinE topological specificity domain"/>
    <property type="match status" value="1"/>
</dbReference>
<sequence>MNWIKFFRTDSDRKNSALTAKERLQIVIAHERVDRHGPSYLPQLRRDMLEVIRKYVTVDDEHVKIHIEQDGDTDILALNVYLSEELSESEV</sequence>
<evidence type="ECO:0000256" key="4">
    <source>
        <dbReference type="ARBA" id="ARBA00023306"/>
    </source>
</evidence>
<dbReference type="GO" id="GO:0051301">
    <property type="term" value="P:cell division"/>
    <property type="evidence" value="ECO:0007669"/>
    <property type="project" value="UniProtKB-KW"/>
</dbReference>
<evidence type="ECO:0000313" key="7">
    <source>
        <dbReference type="EMBL" id="CAB1277604.1"/>
    </source>
</evidence>
<keyword evidence="8" id="KW-1185">Reference proteome</keyword>
<dbReference type="Gene3D" id="3.30.1070.10">
    <property type="entry name" value="Cell division topological specificity factor MinE"/>
    <property type="match status" value="1"/>
</dbReference>
<organism evidence="7 8">
    <name type="scientific">Candidatus Nitrosacidococcus tergens</name>
    <dbReference type="NCBI Taxonomy" id="553981"/>
    <lineage>
        <taxon>Bacteria</taxon>
        <taxon>Pseudomonadati</taxon>
        <taxon>Pseudomonadota</taxon>
        <taxon>Gammaproteobacteria</taxon>
        <taxon>Chromatiales</taxon>
        <taxon>Chromatiaceae</taxon>
        <taxon>Candidatus Nitrosacidococcus</taxon>
    </lineage>
</organism>
<dbReference type="RefSeq" id="WP_197744389.1">
    <property type="nucleotide sequence ID" value="NZ_LR778175.1"/>
</dbReference>
<dbReference type="GO" id="GO:0042802">
    <property type="term" value="F:identical protein binding"/>
    <property type="evidence" value="ECO:0007669"/>
    <property type="project" value="UniProtKB-ARBA"/>
</dbReference>
<evidence type="ECO:0000256" key="2">
    <source>
        <dbReference type="ARBA" id="ARBA00020112"/>
    </source>
</evidence>
<dbReference type="EMBL" id="LR778175">
    <property type="protein sequence ID" value="CAB1277604.1"/>
    <property type="molecule type" value="Genomic_DNA"/>
</dbReference>
<evidence type="ECO:0000256" key="5">
    <source>
        <dbReference type="ARBA" id="ARBA00025265"/>
    </source>
</evidence>
<protein>
    <recommendedName>
        <fullName evidence="2 6">Cell division topological specificity factor</fullName>
    </recommendedName>
</protein>
<keyword evidence="3 6" id="KW-0132">Cell division</keyword>
<name>A0A7G1QBS4_9GAMM</name>
<evidence type="ECO:0000313" key="8">
    <source>
        <dbReference type="Proteomes" id="UP000516072"/>
    </source>
</evidence>
<evidence type="ECO:0000256" key="3">
    <source>
        <dbReference type="ARBA" id="ARBA00022618"/>
    </source>
</evidence>
<dbReference type="InterPro" id="IPR036707">
    <property type="entry name" value="MinE_sf"/>
</dbReference>